<sequence length="236" mass="25721">MRWSSVVRQCRFDCVRVDLFGLSNMLFMLLFPVLSCVAALVLTVTGAPGQVAVSVYGGVCGMAAVMSWMSALSVNVAEESGGHRAMNGMIPIARTSQVAGRFLFLLVTCAMWTVDVMACSVFFAFGDMMDSGWAGAMIPSAVIFAFSLIVGSILMAFSYRFTFRAMMRIFVVVIVGLYALVALLSRLPFDWQGLLQGVADFMSVWWRAALIAVVLCVGVYCISAALAIRFYRAKEL</sequence>
<evidence type="ECO:0000313" key="2">
    <source>
        <dbReference type="EMBL" id="KWZ80446.1"/>
    </source>
</evidence>
<evidence type="ECO:0000313" key="3">
    <source>
        <dbReference type="Proteomes" id="UP000070092"/>
    </source>
</evidence>
<organism evidence="2 3">
    <name type="scientific">Bifidobacterium bifidum</name>
    <dbReference type="NCBI Taxonomy" id="1681"/>
    <lineage>
        <taxon>Bacteria</taxon>
        <taxon>Bacillati</taxon>
        <taxon>Actinomycetota</taxon>
        <taxon>Actinomycetes</taxon>
        <taxon>Bifidobacteriales</taxon>
        <taxon>Bifidobacteriaceae</taxon>
        <taxon>Bifidobacterium</taxon>
    </lineage>
</organism>
<evidence type="ECO:0000256" key="1">
    <source>
        <dbReference type="SAM" id="Phobius"/>
    </source>
</evidence>
<dbReference type="EMBL" id="LRPO01000045">
    <property type="protein sequence ID" value="KWZ80446.1"/>
    <property type="molecule type" value="Genomic_DNA"/>
</dbReference>
<dbReference type="RefSeq" id="WP_003818111.1">
    <property type="nucleotide sequence ID" value="NZ_AP018132.1"/>
</dbReference>
<proteinExistence type="predicted"/>
<comment type="caution">
    <text evidence="2">The sequence shown here is derived from an EMBL/GenBank/DDBJ whole genome shotgun (WGS) entry which is preliminary data.</text>
</comment>
<keyword evidence="1" id="KW-1133">Transmembrane helix</keyword>
<dbReference type="Pfam" id="PF13346">
    <property type="entry name" value="ABC2_membrane_5"/>
    <property type="match status" value="1"/>
</dbReference>
<dbReference type="PATRIC" id="fig|1681.46.peg.1949"/>
<dbReference type="Proteomes" id="UP000070092">
    <property type="component" value="Unassembled WGS sequence"/>
</dbReference>
<keyword evidence="1" id="KW-0812">Transmembrane</keyword>
<accession>A0A0H2P478</accession>
<feature type="transmembrane region" description="Helical" evidence="1">
    <location>
        <begin position="137"/>
        <end position="157"/>
    </location>
</feature>
<feature type="transmembrane region" description="Helical" evidence="1">
    <location>
        <begin position="209"/>
        <end position="231"/>
    </location>
</feature>
<feature type="transmembrane region" description="Helical" evidence="1">
    <location>
        <begin position="55"/>
        <end position="77"/>
    </location>
</feature>
<protein>
    <submittedName>
        <fullName evidence="2">Uncharacterized protein</fullName>
    </submittedName>
</protein>
<dbReference type="InterPro" id="IPR025699">
    <property type="entry name" value="ABC2_memb-like"/>
</dbReference>
<feature type="transmembrane region" description="Helical" evidence="1">
    <location>
        <begin position="169"/>
        <end position="189"/>
    </location>
</feature>
<gene>
    <name evidence="2" type="ORF">HMPREF3196_01778</name>
</gene>
<dbReference type="AlphaFoldDB" id="A0A0H2P478"/>
<keyword evidence="1" id="KW-0472">Membrane</keyword>
<feature type="transmembrane region" description="Helical" evidence="1">
    <location>
        <begin position="98"/>
        <end position="125"/>
    </location>
</feature>
<reference evidence="2 3" key="1">
    <citation type="submission" date="2016-01" db="EMBL/GenBank/DDBJ databases">
        <authorList>
            <person name="Oliw E.H."/>
        </authorList>
    </citation>
    <scope>NUCLEOTIDE SEQUENCE [LARGE SCALE GENOMIC DNA]</scope>
    <source>
        <strain evidence="2 3">MJR8628B</strain>
    </source>
</reference>
<feature type="transmembrane region" description="Helical" evidence="1">
    <location>
        <begin position="21"/>
        <end position="43"/>
    </location>
</feature>
<name>A0A0H2P478_BIFBI</name>